<organism evidence="1 2">
    <name type="scientific">Haematococcus lacustris</name>
    <name type="common">Green alga</name>
    <name type="synonym">Haematococcus pluvialis</name>
    <dbReference type="NCBI Taxonomy" id="44745"/>
    <lineage>
        <taxon>Eukaryota</taxon>
        <taxon>Viridiplantae</taxon>
        <taxon>Chlorophyta</taxon>
        <taxon>core chlorophytes</taxon>
        <taxon>Chlorophyceae</taxon>
        <taxon>CS clade</taxon>
        <taxon>Chlamydomonadales</taxon>
        <taxon>Haematococcaceae</taxon>
        <taxon>Haematococcus</taxon>
    </lineage>
</organism>
<dbReference type="InterPro" id="IPR036291">
    <property type="entry name" value="NAD(P)-bd_dom_sf"/>
</dbReference>
<reference evidence="1 2" key="1">
    <citation type="submission" date="2020-02" db="EMBL/GenBank/DDBJ databases">
        <title>Draft genome sequence of Haematococcus lacustris strain NIES-144.</title>
        <authorList>
            <person name="Morimoto D."/>
            <person name="Nakagawa S."/>
            <person name="Yoshida T."/>
            <person name="Sawayama S."/>
        </authorList>
    </citation>
    <scope>NUCLEOTIDE SEQUENCE [LARGE SCALE GENOMIC DNA]</scope>
    <source>
        <strain evidence="1 2">NIES-144</strain>
    </source>
</reference>
<comment type="caution">
    <text evidence="1">The sequence shown here is derived from an EMBL/GenBank/DDBJ whole genome shotgun (WGS) entry which is preliminary data.</text>
</comment>
<proteinExistence type="predicted"/>
<gene>
    <name evidence="1" type="ORF">HaLaN_07060</name>
</gene>
<dbReference type="EMBL" id="BLLF01000413">
    <property type="protein sequence ID" value="GFH11546.1"/>
    <property type="molecule type" value="Genomic_DNA"/>
</dbReference>
<dbReference type="Proteomes" id="UP000485058">
    <property type="component" value="Unassembled WGS sequence"/>
</dbReference>
<sequence length="155" mass="16308">MSLVRNVAQTNGVANVAAIEAASQAGIPRFVFISAAIPNIPGLEYLLGGYVNGKRMAEEALQSHYPQGGVALRPGAIYGNRVISSSLTLPLQYVFQPLEALLAHLPSRQLSQLPLLGAALTPPLPVQAVARAAVKAATDSNVAPGILDVWDIQQY</sequence>
<dbReference type="SUPFAM" id="SSF51735">
    <property type="entry name" value="NAD(P)-binding Rossmann-fold domains"/>
    <property type="match status" value="1"/>
</dbReference>
<feature type="non-terminal residue" evidence="1">
    <location>
        <position position="155"/>
    </location>
</feature>
<dbReference type="PANTHER" id="PTHR12126">
    <property type="entry name" value="NADH-UBIQUINONE OXIDOREDUCTASE 39 KDA SUBUNIT-RELATED"/>
    <property type="match status" value="1"/>
</dbReference>
<dbReference type="Gene3D" id="3.40.50.720">
    <property type="entry name" value="NAD(P)-binding Rossmann-like Domain"/>
    <property type="match status" value="1"/>
</dbReference>
<feature type="non-terminal residue" evidence="1">
    <location>
        <position position="1"/>
    </location>
</feature>
<dbReference type="GO" id="GO:0005739">
    <property type="term" value="C:mitochondrion"/>
    <property type="evidence" value="ECO:0007669"/>
    <property type="project" value="TreeGrafter"/>
</dbReference>
<accession>A0A699YX06</accession>
<evidence type="ECO:0000313" key="1">
    <source>
        <dbReference type="EMBL" id="GFH11546.1"/>
    </source>
</evidence>
<dbReference type="InterPro" id="IPR051207">
    <property type="entry name" value="ComplexI_NDUFA9_subunit"/>
</dbReference>
<dbReference type="PANTHER" id="PTHR12126:SF16">
    <property type="entry name" value="MIOREX COMPLEX COMPONENT 2"/>
    <property type="match status" value="1"/>
</dbReference>
<evidence type="ECO:0000313" key="2">
    <source>
        <dbReference type="Proteomes" id="UP000485058"/>
    </source>
</evidence>
<dbReference type="AlphaFoldDB" id="A0A699YX06"/>
<protein>
    <submittedName>
        <fullName evidence="1">NAD(P)-bd_dom domain-containing protein</fullName>
    </submittedName>
</protein>
<dbReference type="GO" id="GO:0044877">
    <property type="term" value="F:protein-containing complex binding"/>
    <property type="evidence" value="ECO:0007669"/>
    <property type="project" value="TreeGrafter"/>
</dbReference>
<keyword evidence="2" id="KW-1185">Reference proteome</keyword>
<name>A0A699YX06_HAELA</name>